<dbReference type="InterPro" id="IPR000595">
    <property type="entry name" value="cNMP-bd_dom"/>
</dbReference>
<accession>A0A7C3WPX2</accession>
<organism evidence="2">
    <name type="scientific">Desulfobacca acetoxidans</name>
    <dbReference type="NCBI Taxonomy" id="60893"/>
    <lineage>
        <taxon>Bacteria</taxon>
        <taxon>Pseudomonadati</taxon>
        <taxon>Thermodesulfobacteriota</taxon>
        <taxon>Desulfobaccia</taxon>
        <taxon>Desulfobaccales</taxon>
        <taxon>Desulfobaccaceae</taxon>
        <taxon>Desulfobacca</taxon>
    </lineage>
</organism>
<evidence type="ECO:0000313" key="2">
    <source>
        <dbReference type="EMBL" id="HGB14176.1"/>
    </source>
</evidence>
<gene>
    <name evidence="2" type="ORF">ENV62_02920</name>
</gene>
<dbReference type="Gene3D" id="2.60.120.10">
    <property type="entry name" value="Jelly Rolls"/>
    <property type="match status" value="1"/>
</dbReference>
<name>A0A7C3WPX2_9BACT</name>
<comment type="caution">
    <text evidence="2">The sequence shown here is derived from an EMBL/GenBank/DDBJ whole genome shotgun (WGS) entry which is preliminary data.</text>
</comment>
<dbReference type="InterPro" id="IPR018488">
    <property type="entry name" value="cNMP-bd_CS"/>
</dbReference>
<dbReference type="GO" id="GO:0003700">
    <property type="term" value="F:DNA-binding transcription factor activity"/>
    <property type="evidence" value="ECO:0007669"/>
    <property type="project" value="TreeGrafter"/>
</dbReference>
<dbReference type="SUPFAM" id="SSF51206">
    <property type="entry name" value="cAMP-binding domain-like"/>
    <property type="match status" value="1"/>
</dbReference>
<dbReference type="GO" id="GO:0005829">
    <property type="term" value="C:cytosol"/>
    <property type="evidence" value="ECO:0007669"/>
    <property type="project" value="TreeGrafter"/>
</dbReference>
<feature type="domain" description="Cyclic nucleotide-binding" evidence="1">
    <location>
        <begin position="12"/>
        <end position="119"/>
    </location>
</feature>
<dbReference type="EMBL" id="DTHB01000026">
    <property type="protein sequence ID" value="HGB14176.1"/>
    <property type="molecule type" value="Genomic_DNA"/>
</dbReference>
<dbReference type="AlphaFoldDB" id="A0A7C3WPX2"/>
<sequence>MTDADLFRKIFLFQDLPDEGLQQVLGLAVPRHVPAGQVILREGEPGDTMFILTRGEAEITKRLTLVLGDEAPKERVMIRLKAEDGVSFGEMALLENEVRSATVTALTDCQLLELRREDFLGFIAQNPVMGCKILLRLAQLLSRHLRKTNQDVVKLTTALAIALGG</sequence>
<dbReference type="PROSITE" id="PS50042">
    <property type="entry name" value="CNMP_BINDING_3"/>
    <property type="match status" value="1"/>
</dbReference>
<dbReference type="PANTHER" id="PTHR24567:SF74">
    <property type="entry name" value="HTH-TYPE TRANSCRIPTIONAL REGULATOR ARCR"/>
    <property type="match status" value="1"/>
</dbReference>
<dbReference type="InterPro" id="IPR018490">
    <property type="entry name" value="cNMP-bd_dom_sf"/>
</dbReference>
<dbReference type="InterPro" id="IPR014710">
    <property type="entry name" value="RmlC-like_jellyroll"/>
</dbReference>
<dbReference type="PRINTS" id="PR00103">
    <property type="entry name" value="CAMPKINASE"/>
</dbReference>
<reference evidence="2" key="1">
    <citation type="journal article" date="2020" name="mSystems">
        <title>Genome- and Community-Level Interaction Insights into Carbon Utilization and Element Cycling Functions of Hydrothermarchaeota in Hydrothermal Sediment.</title>
        <authorList>
            <person name="Zhou Z."/>
            <person name="Liu Y."/>
            <person name="Xu W."/>
            <person name="Pan J."/>
            <person name="Luo Z.H."/>
            <person name="Li M."/>
        </authorList>
    </citation>
    <scope>NUCLEOTIDE SEQUENCE [LARGE SCALE GENOMIC DNA]</scope>
    <source>
        <strain evidence="2">SpSt-776</strain>
    </source>
</reference>
<dbReference type="PROSITE" id="PS00889">
    <property type="entry name" value="CNMP_BINDING_2"/>
    <property type="match status" value="1"/>
</dbReference>
<dbReference type="CDD" id="cd00038">
    <property type="entry name" value="CAP_ED"/>
    <property type="match status" value="1"/>
</dbReference>
<protein>
    <submittedName>
        <fullName evidence="2">Cyclic nucleotide-binding domain-containing protein</fullName>
    </submittedName>
</protein>
<dbReference type="SMART" id="SM00100">
    <property type="entry name" value="cNMP"/>
    <property type="match status" value="1"/>
</dbReference>
<dbReference type="InterPro" id="IPR050397">
    <property type="entry name" value="Env_Response_Regulators"/>
</dbReference>
<proteinExistence type="predicted"/>
<evidence type="ECO:0000259" key="1">
    <source>
        <dbReference type="PROSITE" id="PS50042"/>
    </source>
</evidence>
<dbReference type="PANTHER" id="PTHR24567">
    <property type="entry name" value="CRP FAMILY TRANSCRIPTIONAL REGULATORY PROTEIN"/>
    <property type="match status" value="1"/>
</dbReference>
<dbReference type="Pfam" id="PF00027">
    <property type="entry name" value="cNMP_binding"/>
    <property type="match status" value="1"/>
</dbReference>